<dbReference type="Gene3D" id="3.40.50.12780">
    <property type="entry name" value="N-terminal domain of ligase-like"/>
    <property type="match status" value="1"/>
</dbReference>
<evidence type="ECO:0000256" key="3">
    <source>
        <dbReference type="SAM" id="MobiDB-lite"/>
    </source>
</evidence>
<dbReference type="GO" id="GO:0005737">
    <property type="term" value="C:cytoplasm"/>
    <property type="evidence" value="ECO:0007669"/>
    <property type="project" value="TreeGrafter"/>
</dbReference>
<dbReference type="Pfam" id="PF00551">
    <property type="entry name" value="Formyl_trans_N"/>
    <property type="match status" value="1"/>
</dbReference>
<dbReference type="GO" id="GO:0043041">
    <property type="term" value="P:amino acid activation for nonribosomal peptide biosynthetic process"/>
    <property type="evidence" value="ECO:0007669"/>
    <property type="project" value="TreeGrafter"/>
</dbReference>
<dbReference type="Gene3D" id="3.20.20.30">
    <property type="entry name" value="Luciferase-like domain"/>
    <property type="match status" value="1"/>
</dbReference>
<dbReference type="InterPro" id="IPR045851">
    <property type="entry name" value="AMP-bd_C_sf"/>
</dbReference>
<dbReference type="Gene3D" id="3.40.50.980">
    <property type="match status" value="2"/>
</dbReference>
<dbReference type="GO" id="GO:0044550">
    <property type="term" value="P:secondary metabolite biosynthetic process"/>
    <property type="evidence" value="ECO:0007669"/>
    <property type="project" value="TreeGrafter"/>
</dbReference>
<evidence type="ECO:0000313" key="5">
    <source>
        <dbReference type="EMBL" id="AUH63831.1"/>
    </source>
</evidence>
<dbReference type="InterPro" id="IPR024011">
    <property type="entry name" value="Biosynth_lucif-like_mOase_dom"/>
</dbReference>
<keyword evidence="1" id="KW-0596">Phosphopantetheine</keyword>
<dbReference type="Gene3D" id="3.40.50.12230">
    <property type="match status" value="1"/>
</dbReference>
<dbReference type="Gene3D" id="3.30.300.30">
    <property type="match status" value="1"/>
</dbReference>
<dbReference type="InterPro" id="IPR009081">
    <property type="entry name" value="PP-bd_ACP"/>
</dbReference>
<dbReference type="FunFam" id="3.40.50.980:FF:000001">
    <property type="entry name" value="Non-ribosomal peptide synthetase"/>
    <property type="match status" value="1"/>
</dbReference>
<dbReference type="Pfam" id="PF13193">
    <property type="entry name" value="AMP-binding_C"/>
    <property type="match status" value="1"/>
</dbReference>
<dbReference type="PANTHER" id="PTHR45527">
    <property type="entry name" value="NONRIBOSOMAL PEPTIDE SYNTHETASE"/>
    <property type="match status" value="1"/>
</dbReference>
<dbReference type="CDD" id="cd05930">
    <property type="entry name" value="A_NRPS"/>
    <property type="match status" value="1"/>
</dbReference>
<dbReference type="PROSITE" id="PS50075">
    <property type="entry name" value="CARRIER"/>
    <property type="match status" value="1"/>
</dbReference>
<keyword evidence="2" id="KW-0597">Phosphoprotein</keyword>
<dbReference type="InterPro" id="IPR011034">
    <property type="entry name" value="Formyl_transferase-like_C_sf"/>
</dbReference>
<dbReference type="SUPFAM" id="SSF51679">
    <property type="entry name" value="Bacterial luciferase-like"/>
    <property type="match status" value="1"/>
</dbReference>
<accession>A0A2H5EX06</accession>
<dbReference type="InterPro" id="IPR002376">
    <property type="entry name" value="Formyl_transf_N"/>
</dbReference>
<dbReference type="SUPFAM" id="SSF53328">
    <property type="entry name" value="Formyltransferase"/>
    <property type="match status" value="1"/>
</dbReference>
<dbReference type="SUPFAM" id="SSF47336">
    <property type="entry name" value="ACP-like"/>
    <property type="match status" value="1"/>
</dbReference>
<dbReference type="InterPro" id="IPR036661">
    <property type="entry name" value="Luciferase-like_sf"/>
</dbReference>
<organism evidence="5 6">
    <name type="scientific">Paracoccus zhejiangensis</name>
    <dbReference type="NCBI Taxonomy" id="1077935"/>
    <lineage>
        <taxon>Bacteria</taxon>
        <taxon>Pseudomonadati</taxon>
        <taxon>Pseudomonadota</taxon>
        <taxon>Alphaproteobacteria</taxon>
        <taxon>Rhodobacterales</taxon>
        <taxon>Paracoccaceae</taxon>
        <taxon>Paracoccus</taxon>
    </lineage>
</organism>
<dbReference type="InterPro" id="IPR011251">
    <property type="entry name" value="Luciferase-like_dom"/>
</dbReference>
<evidence type="ECO:0000256" key="2">
    <source>
        <dbReference type="ARBA" id="ARBA00022553"/>
    </source>
</evidence>
<dbReference type="NCBIfam" id="TIGR04020">
    <property type="entry name" value="seco_metab_LLM"/>
    <property type="match status" value="1"/>
</dbReference>
<protein>
    <submittedName>
        <fullName evidence="5">Peptide synthetase</fullName>
    </submittedName>
</protein>
<dbReference type="RefSeq" id="WP_101751872.1">
    <property type="nucleotide sequence ID" value="NZ_CP025430.1"/>
</dbReference>
<feature type="domain" description="Carrier" evidence="4">
    <location>
        <begin position="1410"/>
        <end position="1486"/>
    </location>
</feature>
<evidence type="ECO:0000313" key="6">
    <source>
        <dbReference type="Proteomes" id="UP000234530"/>
    </source>
</evidence>
<dbReference type="Gene3D" id="1.10.1200.10">
    <property type="entry name" value="ACP-like"/>
    <property type="match status" value="1"/>
</dbReference>
<dbReference type="Pfam" id="PF00550">
    <property type="entry name" value="PP-binding"/>
    <property type="match status" value="1"/>
</dbReference>
<dbReference type="Pfam" id="PF00296">
    <property type="entry name" value="Bac_luciferase"/>
    <property type="match status" value="1"/>
</dbReference>
<keyword evidence="6" id="KW-1185">Reference proteome</keyword>
<dbReference type="InterPro" id="IPR042099">
    <property type="entry name" value="ANL_N_sf"/>
</dbReference>
<dbReference type="PANTHER" id="PTHR45527:SF1">
    <property type="entry name" value="FATTY ACID SYNTHASE"/>
    <property type="match status" value="1"/>
</dbReference>
<dbReference type="Pfam" id="PF00501">
    <property type="entry name" value="AMP-binding"/>
    <property type="match status" value="2"/>
</dbReference>
<reference evidence="5 6" key="1">
    <citation type="journal article" date="2013" name="Antonie Van Leeuwenhoek">
        <title>Paracoccus zhejiangensis sp. nov., isolated from activated sludge in wastewater-treatment system.</title>
        <authorList>
            <person name="Wu Z.G."/>
            <person name="Zhang D.F."/>
            <person name="Liu Y.L."/>
            <person name="Wang F."/>
            <person name="Jiang X."/>
            <person name="Li C."/>
            <person name="Li S.P."/>
            <person name="Hong Q."/>
            <person name="Li W.J."/>
        </authorList>
    </citation>
    <scope>NUCLEOTIDE SEQUENCE [LARGE SCALE GENOMIC DNA]</scope>
    <source>
        <strain evidence="5 6">J6</strain>
    </source>
</reference>
<feature type="region of interest" description="Disordered" evidence="3">
    <location>
        <begin position="1489"/>
        <end position="1529"/>
    </location>
</feature>
<dbReference type="FunFam" id="3.30.300.30:FF:000010">
    <property type="entry name" value="Enterobactin synthetase component F"/>
    <property type="match status" value="1"/>
</dbReference>
<dbReference type="EMBL" id="CP025430">
    <property type="protein sequence ID" value="AUH63831.1"/>
    <property type="molecule type" value="Genomic_DNA"/>
</dbReference>
<name>A0A2H5EX06_9RHOB</name>
<dbReference type="GO" id="GO:0016705">
    <property type="term" value="F:oxidoreductase activity, acting on paired donors, with incorporation or reduction of molecular oxygen"/>
    <property type="evidence" value="ECO:0007669"/>
    <property type="project" value="InterPro"/>
</dbReference>
<dbReference type="GO" id="GO:0031177">
    <property type="term" value="F:phosphopantetheine binding"/>
    <property type="evidence" value="ECO:0007669"/>
    <property type="project" value="TreeGrafter"/>
</dbReference>
<dbReference type="KEGG" id="pzh:CX676_06380"/>
<dbReference type="PROSITE" id="PS00455">
    <property type="entry name" value="AMP_BINDING"/>
    <property type="match status" value="1"/>
</dbReference>
<evidence type="ECO:0000256" key="1">
    <source>
        <dbReference type="ARBA" id="ARBA00022450"/>
    </source>
</evidence>
<dbReference type="InterPro" id="IPR000873">
    <property type="entry name" value="AMP-dep_synth/lig_dom"/>
</dbReference>
<dbReference type="InterPro" id="IPR020845">
    <property type="entry name" value="AMP-binding_CS"/>
</dbReference>
<sequence length="1529" mass="161582">MTRFSAILVGNEALMRHATQTLLDRGHGVAAIVTRNPDLRHWAEGEGLRVEDQDAPMPADAPGADWLFSVANLSILKPEMLARAGRGAINFHDGPLPAMAGVNVPVWAILEGNPRHAITWHLIDGGIDTGDVLAVRDFDIAPDETALTLNAKCFAHGAESFGEIVSAIESGSLSPQSQPAGARSYFARDQRPEAAAVLDLRRPAADLARLVRALDHGEYWNPLEVPKLALGPDRLALVSSAEAVEGAGAAGTVLAREGDSLTLATGAGALRVALVPGQGDLPEVGAALPLPDDAARAALGEVAGSAAKRDGFWRKQLSQTALSRGDAASGAWSSLPVAGTASPEAAAAALALLARRGAGGAISVALRPGGHPSTGGVLADWLPLTVTPEGRLGDFSATLSGVIADLQKRGPFAADLLHRAPELRGASAPETGLDLAGRGPIPGTALTLSLGADGITLHHDSARIDAEEAQRLAERLSLALQAGPDSPVAAIGALDPARLDELLHSRNATATDYRDACIHSLIAETAAQDASATALVFEDQSLTRAQLESAANALARDLVAQGVTPDQPVGLFAKRGPELVIGALAILKAGGAYLPLDPDYPQDRLSHYLADSGARIVLTQPGLAGLPEGHGASLMPIPAKPPAEDPGAPETTVGPEHLAYLIYTSGSTGKPKGVMVEHRNVANFFAGMDAVIPHQPGDAWLAVTSLSFDISVLEIFWTLARGLKLVIAGEESRLAVSGGTPGKSRAAMDFSLFYWGNDDGVGPKKYELLLDGARFADQNGFTALWTPERHFHAFGGPYPNPSVTGAAAAAVTTRLGIRAGSCVVPLHHPARIAEEWAVIDNLTGGRAAIAVASGWQPDDFVLRPENAPPKNKDAMIAAVDVLRRLWRGEEVEFPKADGTPHKVRTQPRPVQKELPIWVTVAGNPETWREAGRLGANVLTHLLGQSVDVVEERIKDYHAALREAGHDPRDFTVTLMLHSYLAADRETAREVARGPMKDYLRAAAALVKQYAWDFPAFKRPAGLTNPMAIDLGSLSEEELDGILEFAFLRYFEDSGLFGSVEEAVARVEHLQKIGVGEIACLIDYGIAPDVVKGSFPLLGQVAAAFAGAEEPDAGDFSIAAQIRRHRVTHLQCTPSMARILVTDPAVAGALANLRCIMIGGEALPPSLVRDLRAVSGAEILNMYGPTETTIWSSVARLAPDQDSTPLGPPIANTQLYVLDEAGQPLDDGEEGELWIGGHGVTRGYWNRADLTGAAFRPDPFVRPADAAPWGARMYRTGDLVRWRSDGQMDFLGRADGQIKLRGFRIELGEIEARLADLPGVREAVVILRPDASGQGRLLAYVTGEATLEEAHLRAALQELLPQHMLPARITRLEAMPLTPNRKIDRKALPEPAAPVQVAAPAVSTAPVAPAGNGADPSPVIEQVWAETLGLPSVGARDNFFAIGGHSLLAIQLHRTLRDRLGLASIGVTDVFRFPVLGDYQRHVAGLAGAGKPAKPIEAAPRPVVAPTAQAAADDPMARRRAMRAQLRNSE</sequence>
<feature type="compositionally biased region" description="Low complexity" evidence="3">
    <location>
        <begin position="1489"/>
        <end position="1513"/>
    </location>
</feature>
<gene>
    <name evidence="5" type="ORF">CX676_06380</name>
</gene>
<dbReference type="SUPFAM" id="SSF56801">
    <property type="entry name" value="Acetyl-CoA synthetase-like"/>
    <property type="match status" value="2"/>
</dbReference>
<dbReference type="Proteomes" id="UP000234530">
    <property type="component" value="Chromosome"/>
</dbReference>
<dbReference type="SUPFAM" id="SSF50486">
    <property type="entry name" value="FMT C-terminal domain-like"/>
    <property type="match status" value="1"/>
</dbReference>
<dbReference type="OrthoDB" id="9803968at2"/>
<proteinExistence type="predicted"/>
<dbReference type="InterPro" id="IPR025110">
    <property type="entry name" value="AMP-bd_C"/>
</dbReference>
<dbReference type="InterPro" id="IPR036477">
    <property type="entry name" value="Formyl_transf_N_sf"/>
</dbReference>
<evidence type="ECO:0000259" key="4">
    <source>
        <dbReference type="PROSITE" id="PS50075"/>
    </source>
</evidence>
<dbReference type="InterPro" id="IPR036736">
    <property type="entry name" value="ACP-like_sf"/>
</dbReference>